<dbReference type="InterPro" id="IPR050879">
    <property type="entry name" value="Acyltransferase_3"/>
</dbReference>
<dbReference type="GO" id="GO:0016747">
    <property type="term" value="F:acyltransferase activity, transferring groups other than amino-acyl groups"/>
    <property type="evidence" value="ECO:0007669"/>
    <property type="project" value="InterPro"/>
</dbReference>
<feature type="domain" description="Acyltransferase 3" evidence="2">
    <location>
        <begin position="14"/>
        <end position="347"/>
    </location>
</feature>
<dbReference type="OrthoDB" id="9814807at2"/>
<dbReference type="STRING" id="83784.SAMN05192564_11552"/>
<feature type="transmembrane region" description="Helical" evidence="1">
    <location>
        <begin position="302"/>
        <end position="321"/>
    </location>
</feature>
<gene>
    <name evidence="3" type="ORF">SAMN05192564_11552</name>
</gene>
<evidence type="ECO:0000313" key="4">
    <source>
        <dbReference type="Proteomes" id="UP000198638"/>
    </source>
</evidence>
<keyword evidence="1" id="KW-0472">Membrane</keyword>
<feature type="transmembrane region" description="Helical" evidence="1">
    <location>
        <begin position="112"/>
        <end position="132"/>
    </location>
</feature>
<name>A0A1H4HTA4_9BURK</name>
<feature type="transmembrane region" description="Helical" evidence="1">
    <location>
        <begin position="327"/>
        <end position="349"/>
    </location>
</feature>
<dbReference type="InterPro" id="IPR002656">
    <property type="entry name" value="Acyl_transf_3_dom"/>
</dbReference>
<reference evidence="4" key="1">
    <citation type="submission" date="2016-10" db="EMBL/GenBank/DDBJ databases">
        <authorList>
            <person name="Varghese N."/>
            <person name="Submissions S."/>
        </authorList>
    </citation>
    <scope>NUCLEOTIDE SEQUENCE [LARGE SCALE GENOMIC DNA]</scope>
    <source>
        <strain evidence="4">LMG 24000</strain>
    </source>
</reference>
<feature type="transmembrane region" description="Helical" evidence="1">
    <location>
        <begin position="21"/>
        <end position="39"/>
    </location>
</feature>
<evidence type="ECO:0000256" key="1">
    <source>
        <dbReference type="SAM" id="Phobius"/>
    </source>
</evidence>
<keyword evidence="3" id="KW-0378">Hydrolase</keyword>
<dbReference type="AlphaFoldDB" id="A0A1H4HTA4"/>
<feature type="transmembrane region" description="Helical" evidence="1">
    <location>
        <begin position="219"/>
        <end position="237"/>
    </location>
</feature>
<dbReference type="PANTHER" id="PTHR23028">
    <property type="entry name" value="ACETYLTRANSFERASE"/>
    <property type="match status" value="1"/>
</dbReference>
<keyword evidence="3" id="KW-0808">Transferase</keyword>
<feature type="transmembrane region" description="Helical" evidence="1">
    <location>
        <begin position="273"/>
        <end position="290"/>
    </location>
</feature>
<evidence type="ECO:0000259" key="2">
    <source>
        <dbReference type="Pfam" id="PF01757"/>
    </source>
</evidence>
<dbReference type="EMBL" id="FNRQ01000015">
    <property type="protein sequence ID" value="SEB24826.1"/>
    <property type="molecule type" value="Genomic_DNA"/>
</dbReference>
<feature type="transmembrane region" description="Helical" evidence="1">
    <location>
        <begin position="244"/>
        <end position="261"/>
    </location>
</feature>
<keyword evidence="1" id="KW-1133">Transmembrane helix</keyword>
<accession>A0A1H4HTA4</accession>
<keyword evidence="4" id="KW-1185">Reference proteome</keyword>
<feature type="transmembrane region" description="Helical" evidence="1">
    <location>
        <begin position="67"/>
        <end position="91"/>
    </location>
</feature>
<protein>
    <submittedName>
        <fullName evidence="3">Peptidoglycan/LPS O-acetylase OafA/YrhL, contains acyltransferase and SGNH-hydrolase domains</fullName>
    </submittedName>
</protein>
<proteinExistence type="predicted"/>
<dbReference type="Proteomes" id="UP000198638">
    <property type="component" value="Unassembled WGS sequence"/>
</dbReference>
<organism evidence="3 4">
    <name type="scientific">Paraburkholderia sartisoli</name>
    <dbReference type="NCBI Taxonomy" id="83784"/>
    <lineage>
        <taxon>Bacteria</taxon>
        <taxon>Pseudomonadati</taxon>
        <taxon>Pseudomonadota</taxon>
        <taxon>Betaproteobacteria</taxon>
        <taxon>Burkholderiales</taxon>
        <taxon>Burkholderiaceae</taxon>
        <taxon>Paraburkholderia</taxon>
    </lineage>
</organism>
<dbReference type="Pfam" id="PF01757">
    <property type="entry name" value="Acyl_transf_3"/>
    <property type="match status" value="1"/>
</dbReference>
<keyword evidence="3" id="KW-0012">Acyltransferase</keyword>
<evidence type="ECO:0000313" key="3">
    <source>
        <dbReference type="EMBL" id="SEB24826.1"/>
    </source>
</evidence>
<dbReference type="GO" id="GO:0016787">
    <property type="term" value="F:hydrolase activity"/>
    <property type="evidence" value="ECO:0007669"/>
    <property type="project" value="UniProtKB-KW"/>
</dbReference>
<feature type="transmembrane region" description="Helical" evidence="1">
    <location>
        <begin position="189"/>
        <end position="207"/>
    </location>
</feature>
<dbReference type="RefSeq" id="WP_090538230.1">
    <property type="nucleotide sequence ID" value="NZ_FNRQ01000015.1"/>
</dbReference>
<feature type="transmembrane region" description="Helical" evidence="1">
    <location>
        <begin position="162"/>
        <end position="182"/>
    </location>
</feature>
<keyword evidence="1" id="KW-0812">Transmembrane</keyword>
<sequence>MKEASQRGGSGKIAFADGLRGIASLLVLIAHYVLVFQYIRGEYDGLPALYADPYPHKLVRFLSISPYINLGALGVALFFLISGLVVPQAIANLPSNLRGMMAFVAGRIFRIWPTYVAGFAVTMLALFCGAAYKSHYLTYSWYTIWWHMSLFRDWTEYPSIDGVVWTLEVETKFYLFVLLFWSAIRRGKVYPFFVIAAAAAWAAPYKAAYPMGWNPPENFLWPLKYLLFMTVGVAFNFHYRKLMSARKFAISVAVLMGVFLWCCHREDFTADVYLSYVAALAIFAALYFWFPEWEGGFLVRFFARISYPMYVCHAAMGYVGIRILIDLGAPPLCALVTQTLLTLLVSWNIHVVYERPFHHAGRWVSRIIAGKKPVSASGNTNRANDALGASRT</sequence>